<sequence length="387" mass="41596">AMANQQLLRYRYYSSPLTAILYNPPQNIIIKSPHPPSTRTLKISPPQSRHQYFILNRKASSSSSVHNNNNSNNTTAVVLSPEDEDQGNIGSSSSSTGGSGGGGDGNHTNGQHSSNSDDDDHSGNATVSGIIIGLFVNGWRSRVAADPEFPFKLLMEQVVGLTSCVLGDMASRPNFGLNELDFVFSTLVVGAILNFVLMYILAPTTSSTATATLLSSSSPSSSMNINNIISSIFSSCPKGHMFESGSYSVLNRFGTLVYKGIFFSAVGFAAGLVGTAISTGLMKVRKKMDPHFVTPNKPPPTVLNALTWAAHMGLSCNLRYQTLTGVEFLLGKSLPPWGFKTSIIVLRCLNNVFGGVSFVMMARLTGSQKNQLQKLEQEETREGIKVD</sequence>
<dbReference type="EMBL" id="JABWDY010038997">
    <property type="protein sequence ID" value="KAF5179290.1"/>
    <property type="molecule type" value="Genomic_DNA"/>
</dbReference>
<dbReference type="PANTHER" id="PTHR31620:SF15">
    <property type="entry name" value="PROTEIN RETICULATA-RELATED 2, CHLOROPLASTIC-RELATED"/>
    <property type="match status" value="1"/>
</dbReference>
<protein>
    <submittedName>
        <fullName evidence="11">Reticulata-related 3 protein</fullName>
    </submittedName>
</protein>
<evidence type="ECO:0000256" key="6">
    <source>
        <dbReference type="ARBA" id="ARBA00022946"/>
    </source>
</evidence>
<comment type="caution">
    <text evidence="11">The sequence shown here is derived from an EMBL/GenBank/DDBJ whole genome shotgun (WGS) entry which is preliminary data.</text>
</comment>
<gene>
    <name evidence="11" type="ORF">FRX31_031124</name>
</gene>
<evidence type="ECO:0000256" key="2">
    <source>
        <dbReference type="ARBA" id="ARBA00010793"/>
    </source>
</evidence>
<evidence type="ECO:0000256" key="10">
    <source>
        <dbReference type="SAM" id="Phobius"/>
    </source>
</evidence>
<evidence type="ECO:0000256" key="8">
    <source>
        <dbReference type="ARBA" id="ARBA00023136"/>
    </source>
</evidence>
<feature type="non-terminal residue" evidence="11">
    <location>
        <position position="1"/>
    </location>
</feature>
<reference evidence="11 12" key="1">
    <citation type="submission" date="2020-06" db="EMBL/GenBank/DDBJ databases">
        <title>Transcriptomic and genomic resources for Thalictrum thalictroides and T. hernandezii: Facilitating candidate gene discovery in an emerging model plant lineage.</title>
        <authorList>
            <person name="Arias T."/>
            <person name="Riano-Pachon D.M."/>
            <person name="Di Stilio V.S."/>
        </authorList>
    </citation>
    <scope>NUCLEOTIDE SEQUENCE [LARGE SCALE GENOMIC DNA]</scope>
    <source>
        <strain evidence="12">cv. WT478/WT964</strain>
        <tissue evidence="11">Leaves</tissue>
    </source>
</reference>
<comment type="similarity">
    <text evidence="2">Belongs to the RETICULATA family.</text>
</comment>
<evidence type="ECO:0000256" key="9">
    <source>
        <dbReference type="SAM" id="MobiDB-lite"/>
    </source>
</evidence>
<keyword evidence="7 10" id="KW-1133">Transmembrane helix</keyword>
<dbReference type="OrthoDB" id="497268at2759"/>
<dbReference type="PANTHER" id="PTHR31620">
    <property type="entry name" value="PROTEIN RETICULATA-RELATED 2, CHLOROPLASTIC-RELATED"/>
    <property type="match status" value="1"/>
</dbReference>
<dbReference type="Proteomes" id="UP000554482">
    <property type="component" value="Unassembled WGS sequence"/>
</dbReference>
<dbReference type="AlphaFoldDB" id="A0A7J6V4W9"/>
<keyword evidence="6" id="KW-0809">Transit peptide</keyword>
<feature type="transmembrane region" description="Helical" evidence="10">
    <location>
        <begin position="261"/>
        <end position="282"/>
    </location>
</feature>
<feature type="transmembrane region" description="Helical" evidence="10">
    <location>
        <begin position="182"/>
        <end position="202"/>
    </location>
</feature>
<dbReference type="GO" id="GO:0031969">
    <property type="term" value="C:chloroplast membrane"/>
    <property type="evidence" value="ECO:0007669"/>
    <property type="project" value="UniProtKB-SubCell"/>
</dbReference>
<name>A0A7J6V4W9_THATH</name>
<dbReference type="Pfam" id="PF11891">
    <property type="entry name" value="RETICULATA-like"/>
    <property type="match status" value="1"/>
</dbReference>
<proteinExistence type="inferred from homology"/>
<keyword evidence="8 10" id="KW-0472">Membrane</keyword>
<keyword evidence="4" id="KW-0934">Plastid</keyword>
<keyword evidence="3" id="KW-0150">Chloroplast</keyword>
<keyword evidence="12" id="KW-1185">Reference proteome</keyword>
<comment type="subcellular location">
    <subcellularLocation>
        <location evidence="1">Plastid</location>
        <location evidence="1">Chloroplast membrane</location>
        <topology evidence="1">Multi-pass membrane protein</topology>
    </subcellularLocation>
</comment>
<dbReference type="InterPro" id="IPR021825">
    <property type="entry name" value="RETICULATA-related"/>
</dbReference>
<feature type="region of interest" description="Disordered" evidence="9">
    <location>
        <begin position="82"/>
        <end position="122"/>
    </location>
</feature>
<evidence type="ECO:0000256" key="4">
    <source>
        <dbReference type="ARBA" id="ARBA00022640"/>
    </source>
</evidence>
<evidence type="ECO:0000313" key="12">
    <source>
        <dbReference type="Proteomes" id="UP000554482"/>
    </source>
</evidence>
<evidence type="ECO:0000256" key="5">
    <source>
        <dbReference type="ARBA" id="ARBA00022692"/>
    </source>
</evidence>
<evidence type="ECO:0000256" key="3">
    <source>
        <dbReference type="ARBA" id="ARBA00022528"/>
    </source>
</evidence>
<keyword evidence="5 10" id="KW-0812">Transmembrane</keyword>
<evidence type="ECO:0000256" key="1">
    <source>
        <dbReference type="ARBA" id="ARBA00004508"/>
    </source>
</evidence>
<accession>A0A7J6V4W9</accession>
<evidence type="ECO:0000313" key="11">
    <source>
        <dbReference type="EMBL" id="KAF5179290.1"/>
    </source>
</evidence>
<organism evidence="11 12">
    <name type="scientific">Thalictrum thalictroides</name>
    <name type="common">Rue-anemone</name>
    <name type="synonym">Anemone thalictroides</name>
    <dbReference type="NCBI Taxonomy" id="46969"/>
    <lineage>
        <taxon>Eukaryota</taxon>
        <taxon>Viridiplantae</taxon>
        <taxon>Streptophyta</taxon>
        <taxon>Embryophyta</taxon>
        <taxon>Tracheophyta</taxon>
        <taxon>Spermatophyta</taxon>
        <taxon>Magnoliopsida</taxon>
        <taxon>Ranunculales</taxon>
        <taxon>Ranunculaceae</taxon>
        <taxon>Thalictroideae</taxon>
        <taxon>Thalictrum</taxon>
    </lineage>
</organism>
<evidence type="ECO:0000256" key="7">
    <source>
        <dbReference type="ARBA" id="ARBA00022989"/>
    </source>
</evidence>